<dbReference type="PANTHER" id="PTHR24193">
    <property type="entry name" value="ANKYRIN REPEAT PROTEIN"/>
    <property type="match status" value="1"/>
</dbReference>
<feature type="repeat" description="ANK" evidence="3">
    <location>
        <begin position="492"/>
        <end position="527"/>
    </location>
</feature>
<dbReference type="PROSITE" id="PS50297">
    <property type="entry name" value="ANK_REP_REGION"/>
    <property type="match status" value="4"/>
</dbReference>
<dbReference type="PROSITE" id="PS50088">
    <property type="entry name" value="ANK_REPEAT"/>
    <property type="match status" value="6"/>
</dbReference>
<evidence type="ECO:0000256" key="2">
    <source>
        <dbReference type="ARBA" id="ARBA00023043"/>
    </source>
</evidence>
<dbReference type="PANTHER" id="PTHR24193:SF121">
    <property type="entry name" value="ADA2A-CONTAINING COMPLEX COMPONENT 3, ISOFORM D"/>
    <property type="match status" value="1"/>
</dbReference>
<dbReference type="GO" id="GO:0005634">
    <property type="term" value="C:nucleus"/>
    <property type="evidence" value="ECO:0007669"/>
    <property type="project" value="TreeGrafter"/>
</dbReference>
<feature type="repeat" description="ANK" evidence="3">
    <location>
        <begin position="161"/>
        <end position="193"/>
    </location>
</feature>
<dbReference type="SUPFAM" id="SSF48403">
    <property type="entry name" value="Ankyrin repeat"/>
    <property type="match status" value="1"/>
</dbReference>
<dbReference type="Gene3D" id="1.25.40.20">
    <property type="entry name" value="Ankyrin repeat-containing domain"/>
    <property type="match status" value="3"/>
</dbReference>
<accession>A0A6H5HZZ3</accession>
<gene>
    <name evidence="4" type="ORF">TBRA_LOCUS729</name>
</gene>
<reference evidence="4 5" key="1">
    <citation type="submission" date="2020-02" db="EMBL/GenBank/DDBJ databases">
        <authorList>
            <person name="Ferguson B K."/>
        </authorList>
    </citation>
    <scope>NUCLEOTIDE SEQUENCE [LARGE SCALE GENOMIC DNA]</scope>
</reference>
<feature type="repeat" description="ANK" evidence="3">
    <location>
        <begin position="340"/>
        <end position="374"/>
    </location>
</feature>
<dbReference type="Pfam" id="PF12796">
    <property type="entry name" value="Ank_2"/>
    <property type="match status" value="3"/>
</dbReference>
<evidence type="ECO:0000256" key="1">
    <source>
        <dbReference type="ARBA" id="ARBA00022737"/>
    </source>
</evidence>
<dbReference type="Proteomes" id="UP000479190">
    <property type="component" value="Unassembled WGS sequence"/>
</dbReference>
<keyword evidence="5" id="KW-1185">Reference proteome</keyword>
<dbReference type="SMART" id="SM00248">
    <property type="entry name" value="ANK"/>
    <property type="match status" value="12"/>
</dbReference>
<evidence type="ECO:0000256" key="3">
    <source>
        <dbReference type="PROSITE-ProRule" id="PRU00023"/>
    </source>
</evidence>
<feature type="repeat" description="ANK" evidence="3">
    <location>
        <begin position="200"/>
        <end position="228"/>
    </location>
</feature>
<protein>
    <submittedName>
        <fullName evidence="4">Uncharacterized protein</fullName>
    </submittedName>
</protein>
<dbReference type="GO" id="GO:0045944">
    <property type="term" value="P:positive regulation of transcription by RNA polymerase II"/>
    <property type="evidence" value="ECO:0007669"/>
    <property type="project" value="TreeGrafter"/>
</dbReference>
<feature type="repeat" description="ANK" evidence="3">
    <location>
        <begin position="228"/>
        <end position="260"/>
    </location>
</feature>
<keyword evidence="1" id="KW-0677">Repeat</keyword>
<sequence length="730" mass="82899">MSDEKSDSSFHGEGNDLDSEHVDYFNQENVVTLRSMREKVNWDIEESLQEFLDQLDSVISDWKGPLSNLREIFTREEIDRLLMVSATSEYTDLQAYGAGKRFVEFVARSGYKDEPKVDEDGKPLLQRTTPLHNATRRLRFDLVRGLFDIYKRFDVNYTDHDGLTHFHAACVSGHVAVIEKFLEFGQDPDCLNVSLIVDPPLHLALRFSHRKATHSLLKNGADPNLVFQGYTSLHVACNKRRDDLAELLLNIAKEVDQVVQIDALDKKGRTPLHWALLNGKKQTTEALLRDDANPNLADAEGLTPLHYICRKGKGHNLLEMFFKINEELNKPVQIEVEDKKGRTPLHYALRNCGCKKQIVQLLLRYAAKNSHLNLDCNQGGSTPLHIICLKTNDDDADLAKIFFEINDEFNQPWQVNAVDEIDRAAQVWGLSSNVKMAEVLLRNGVDPNLADAAGCTPLHQICKFQSQVMAEQFFEIIDEIQLTVEIDARDNEGNTPLHFLMQNHYLLTKETIELLLKRGVDPNSANAKGLTPLHLICQREIDDGFVEKFFKICDDIQLTLFQKLGNLRSYKSGFRRNLDTSTYPDSFLLNILRLGHDHHTQIYTYKSMQSFIAERKNLLFTRSPTVSAAITPAARAVLSCTGARVRYIWNSVERRAVYSLELGNFAFKAFVRASSCTTRGRAPESAKSFCCTPPPPPRHSAKADFLAFISYRQPIRICEVKSKQISSSQQ</sequence>
<dbReference type="InterPro" id="IPR050663">
    <property type="entry name" value="Ankyrin-SOCS_Box"/>
</dbReference>
<organism evidence="4 5">
    <name type="scientific">Trichogramma brassicae</name>
    <dbReference type="NCBI Taxonomy" id="86971"/>
    <lineage>
        <taxon>Eukaryota</taxon>
        <taxon>Metazoa</taxon>
        <taxon>Ecdysozoa</taxon>
        <taxon>Arthropoda</taxon>
        <taxon>Hexapoda</taxon>
        <taxon>Insecta</taxon>
        <taxon>Pterygota</taxon>
        <taxon>Neoptera</taxon>
        <taxon>Endopterygota</taxon>
        <taxon>Hymenoptera</taxon>
        <taxon>Apocrita</taxon>
        <taxon>Proctotrupomorpha</taxon>
        <taxon>Chalcidoidea</taxon>
        <taxon>Trichogrammatidae</taxon>
        <taxon>Trichogramma</taxon>
    </lineage>
</organism>
<proteinExistence type="predicted"/>
<dbReference type="InterPro" id="IPR002110">
    <property type="entry name" value="Ankyrin_rpt"/>
</dbReference>
<name>A0A6H5HZZ3_9HYME</name>
<dbReference type="EMBL" id="CADCXV010000158">
    <property type="protein sequence ID" value="CAB0028573.1"/>
    <property type="molecule type" value="Genomic_DNA"/>
</dbReference>
<feature type="repeat" description="ANK" evidence="3">
    <location>
        <begin position="267"/>
        <end position="299"/>
    </location>
</feature>
<keyword evidence="2 3" id="KW-0040">ANK repeat</keyword>
<dbReference type="AlphaFoldDB" id="A0A6H5HZZ3"/>
<evidence type="ECO:0000313" key="5">
    <source>
        <dbReference type="Proteomes" id="UP000479190"/>
    </source>
</evidence>
<dbReference type="InterPro" id="IPR036770">
    <property type="entry name" value="Ankyrin_rpt-contain_sf"/>
</dbReference>
<dbReference type="GO" id="GO:0000976">
    <property type="term" value="F:transcription cis-regulatory region binding"/>
    <property type="evidence" value="ECO:0007669"/>
    <property type="project" value="TreeGrafter"/>
</dbReference>
<evidence type="ECO:0000313" key="4">
    <source>
        <dbReference type="EMBL" id="CAB0028573.1"/>
    </source>
</evidence>
<dbReference type="OrthoDB" id="6376617at2759"/>
<dbReference type="PRINTS" id="PR01415">
    <property type="entry name" value="ANKYRIN"/>
</dbReference>